<dbReference type="PROSITE" id="PS51782">
    <property type="entry name" value="LYSM"/>
    <property type="match status" value="1"/>
</dbReference>
<sequence length="170" mass="18290">MQIGVAGDPGLKALLSGTEGGELILPPSWQARLSFGSVTTIPSHNIRAGVAYLLMRMAYFEHRTVLAADASMVEAVKVSPGDSLAKLARKHGSTPEILKQLNNGVSTLQVGQTLKFQKGRLERVIIGWRPISTTMIAQRYNGGGDPNYARKLDHALTLITKGGNVQCESH</sequence>
<accession>A0ABV7PMM0</accession>
<dbReference type="Proteomes" id="UP001595665">
    <property type="component" value="Unassembled WGS sequence"/>
</dbReference>
<dbReference type="SUPFAM" id="SSF54106">
    <property type="entry name" value="LysM domain"/>
    <property type="match status" value="1"/>
</dbReference>
<evidence type="ECO:0000313" key="2">
    <source>
        <dbReference type="EMBL" id="MFC3458776.1"/>
    </source>
</evidence>
<keyword evidence="3" id="KW-1185">Reference proteome</keyword>
<dbReference type="CDD" id="cd00118">
    <property type="entry name" value="LysM"/>
    <property type="match status" value="1"/>
</dbReference>
<proteinExistence type="predicted"/>
<dbReference type="Gene3D" id="3.10.350.10">
    <property type="entry name" value="LysM domain"/>
    <property type="match status" value="1"/>
</dbReference>
<dbReference type="Pfam" id="PF01476">
    <property type="entry name" value="LysM"/>
    <property type="match status" value="1"/>
</dbReference>
<evidence type="ECO:0000259" key="1">
    <source>
        <dbReference type="PROSITE" id="PS51782"/>
    </source>
</evidence>
<gene>
    <name evidence="2" type="ORF">ACFOPH_11050</name>
</gene>
<dbReference type="EMBL" id="JBHRVV010000001">
    <property type="protein sequence ID" value="MFC3458776.1"/>
    <property type="molecule type" value="Genomic_DNA"/>
</dbReference>
<name>A0ABV7PMM0_9BURK</name>
<reference evidence="3" key="1">
    <citation type="journal article" date="2019" name="Int. J. Syst. Evol. Microbiol.">
        <title>The Global Catalogue of Microorganisms (GCM) 10K type strain sequencing project: providing services to taxonomists for standard genome sequencing and annotation.</title>
        <authorList>
            <consortium name="The Broad Institute Genomics Platform"/>
            <consortium name="The Broad Institute Genome Sequencing Center for Infectious Disease"/>
            <person name="Wu L."/>
            <person name="Ma J."/>
        </authorList>
    </citation>
    <scope>NUCLEOTIDE SEQUENCE [LARGE SCALE GENOMIC DNA]</scope>
    <source>
        <strain evidence="3">CCM 7480</strain>
    </source>
</reference>
<dbReference type="InterPro" id="IPR018392">
    <property type="entry name" value="LysM"/>
</dbReference>
<comment type="caution">
    <text evidence="2">The sequence shown here is derived from an EMBL/GenBank/DDBJ whole genome shotgun (WGS) entry which is preliminary data.</text>
</comment>
<protein>
    <submittedName>
        <fullName evidence="2">LysM peptidoglycan-binding domain-containing protein</fullName>
    </submittedName>
</protein>
<dbReference type="SMART" id="SM00257">
    <property type="entry name" value="LysM"/>
    <property type="match status" value="1"/>
</dbReference>
<organism evidence="2 3">
    <name type="scientific">Massilia haematophila</name>
    <dbReference type="NCBI Taxonomy" id="457923"/>
    <lineage>
        <taxon>Bacteria</taxon>
        <taxon>Pseudomonadati</taxon>
        <taxon>Pseudomonadota</taxon>
        <taxon>Betaproteobacteria</taxon>
        <taxon>Burkholderiales</taxon>
        <taxon>Oxalobacteraceae</taxon>
        <taxon>Telluria group</taxon>
        <taxon>Massilia</taxon>
    </lineage>
</organism>
<dbReference type="InterPro" id="IPR036779">
    <property type="entry name" value="LysM_dom_sf"/>
</dbReference>
<dbReference type="RefSeq" id="WP_379735250.1">
    <property type="nucleotide sequence ID" value="NZ_JBHRVV010000001.1"/>
</dbReference>
<feature type="domain" description="LysM" evidence="1">
    <location>
        <begin position="74"/>
        <end position="116"/>
    </location>
</feature>
<evidence type="ECO:0000313" key="3">
    <source>
        <dbReference type="Proteomes" id="UP001595665"/>
    </source>
</evidence>